<protein>
    <submittedName>
        <fullName evidence="1">Uncharacterized protein</fullName>
    </submittedName>
</protein>
<sequence length="126" mass="14680">MNREKNKTHKDEVVKMISLTQAINMWNEKLKDYDCRCININSARRNKEKTFHICSKGSGEVDVYFDVGFTILKNRCYVDNNKFASAINKAKEIACSDIYKEGKKESYNLSYESARHGSTNEFFQKD</sequence>
<name>A0A3G5ACT0_9VIRU</name>
<gene>
    <name evidence="1" type="ORF">Hyperionvirus10_29</name>
</gene>
<evidence type="ECO:0000313" key="1">
    <source>
        <dbReference type="EMBL" id="AYV83693.1"/>
    </source>
</evidence>
<dbReference type="EMBL" id="MK072392">
    <property type="protein sequence ID" value="AYV83693.1"/>
    <property type="molecule type" value="Genomic_DNA"/>
</dbReference>
<organism evidence="1">
    <name type="scientific">Hyperionvirus sp</name>
    <dbReference type="NCBI Taxonomy" id="2487770"/>
    <lineage>
        <taxon>Viruses</taxon>
        <taxon>Varidnaviria</taxon>
        <taxon>Bamfordvirae</taxon>
        <taxon>Nucleocytoviricota</taxon>
        <taxon>Megaviricetes</taxon>
        <taxon>Imitervirales</taxon>
        <taxon>Mimiviridae</taxon>
        <taxon>Klosneuvirinae</taxon>
    </lineage>
</organism>
<accession>A0A3G5ACT0</accession>
<reference evidence="1" key="1">
    <citation type="submission" date="2018-10" db="EMBL/GenBank/DDBJ databases">
        <title>Hidden diversity of soil giant viruses.</title>
        <authorList>
            <person name="Schulz F."/>
            <person name="Alteio L."/>
            <person name="Goudeau D."/>
            <person name="Ryan E.M."/>
            <person name="Malmstrom R.R."/>
            <person name="Blanchard J."/>
            <person name="Woyke T."/>
        </authorList>
    </citation>
    <scope>NUCLEOTIDE SEQUENCE</scope>
    <source>
        <strain evidence="1">HYV1</strain>
    </source>
</reference>
<proteinExistence type="predicted"/>